<dbReference type="STRING" id="550447.SAMN05428946_2746"/>
<gene>
    <name evidence="4" type="ORF">SAMN05428946_2746</name>
</gene>
<evidence type="ECO:0000259" key="3">
    <source>
        <dbReference type="PROSITE" id="PS51186"/>
    </source>
</evidence>
<feature type="domain" description="N-acetyltransferase" evidence="3">
    <location>
        <begin position="10"/>
        <end position="170"/>
    </location>
</feature>
<evidence type="ECO:0000313" key="4">
    <source>
        <dbReference type="EMBL" id="SIT91843.1"/>
    </source>
</evidence>
<organism evidence="4 5">
    <name type="scientific">Edaphobacillus lindanitolerans</name>
    <dbReference type="NCBI Taxonomy" id="550447"/>
    <lineage>
        <taxon>Bacteria</taxon>
        <taxon>Bacillati</taxon>
        <taxon>Bacillota</taxon>
        <taxon>Bacilli</taxon>
        <taxon>Bacillales</taxon>
        <taxon>Bacillaceae</taxon>
        <taxon>Edaphobacillus</taxon>
    </lineage>
</organism>
<dbReference type="EMBL" id="FTPL01000004">
    <property type="protein sequence ID" value="SIT91843.1"/>
    <property type="molecule type" value="Genomic_DNA"/>
</dbReference>
<dbReference type="SUPFAM" id="SSF55729">
    <property type="entry name" value="Acyl-CoA N-acyltransferases (Nat)"/>
    <property type="match status" value="1"/>
</dbReference>
<dbReference type="CDD" id="cd04301">
    <property type="entry name" value="NAT_SF"/>
    <property type="match status" value="1"/>
</dbReference>
<proteinExistence type="predicted"/>
<accession>A0A1U7PN49</accession>
<dbReference type="RefSeq" id="WP_234982413.1">
    <property type="nucleotide sequence ID" value="NZ_FTPL01000004.1"/>
</dbReference>
<dbReference type="Gene3D" id="3.40.630.30">
    <property type="match status" value="1"/>
</dbReference>
<dbReference type="Proteomes" id="UP000187550">
    <property type="component" value="Unassembled WGS sequence"/>
</dbReference>
<keyword evidence="2" id="KW-0012">Acyltransferase</keyword>
<sequence>MRDIGELDSLDIRLAATEDSRDIIQLLKEIAQWMKDKGIDQWRFLLEGGDDEEIHQAVCNQETYRVSDGDGVAATFTLLSRPSEWDRHIWGAEEPPDTLYLHRLAVAPDFMGKGLGRQLLNWIENEVRDHDHIRLDCVEDNEKLNSFYRDHGFEYVGLTDGHCKYQKRIKRT</sequence>
<keyword evidence="5" id="KW-1185">Reference proteome</keyword>
<evidence type="ECO:0000256" key="1">
    <source>
        <dbReference type="ARBA" id="ARBA00022679"/>
    </source>
</evidence>
<keyword evidence="1 4" id="KW-0808">Transferase</keyword>
<protein>
    <submittedName>
        <fullName evidence="4">Acetyltransferase (GNAT) family protein</fullName>
    </submittedName>
</protein>
<dbReference type="InterPro" id="IPR000182">
    <property type="entry name" value="GNAT_dom"/>
</dbReference>
<dbReference type="Pfam" id="PF00583">
    <property type="entry name" value="Acetyltransf_1"/>
    <property type="match status" value="1"/>
</dbReference>
<dbReference type="InterPro" id="IPR050832">
    <property type="entry name" value="Bact_Acetyltransf"/>
</dbReference>
<name>A0A1U7PN49_9BACI</name>
<dbReference type="PROSITE" id="PS51186">
    <property type="entry name" value="GNAT"/>
    <property type="match status" value="1"/>
</dbReference>
<evidence type="ECO:0000313" key="5">
    <source>
        <dbReference type="Proteomes" id="UP000187550"/>
    </source>
</evidence>
<evidence type="ECO:0000256" key="2">
    <source>
        <dbReference type="ARBA" id="ARBA00023315"/>
    </source>
</evidence>
<dbReference type="AlphaFoldDB" id="A0A1U7PN49"/>
<reference evidence="5" key="1">
    <citation type="submission" date="2017-01" db="EMBL/GenBank/DDBJ databases">
        <authorList>
            <person name="Varghese N."/>
            <person name="Submissions S."/>
        </authorList>
    </citation>
    <scope>NUCLEOTIDE SEQUENCE [LARGE SCALE GENOMIC DNA]</scope>
    <source>
        <strain evidence="5">MNA4</strain>
    </source>
</reference>
<dbReference type="InterPro" id="IPR016181">
    <property type="entry name" value="Acyl_CoA_acyltransferase"/>
</dbReference>
<dbReference type="GO" id="GO:0016747">
    <property type="term" value="F:acyltransferase activity, transferring groups other than amino-acyl groups"/>
    <property type="evidence" value="ECO:0007669"/>
    <property type="project" value="InterPro"/>
</dbReference>
<dbReference type="PANTHER" id="PTHR43877">
    <property type="entry name" value="AMINOALKYLPHOSPHONATE N-ACETYLTRANSFERASE-RELATED-RELATED"/>
    <property type="match status" value="1"/>
</dbReference>